<feature type="domain" description="Ketoreductase" evidence="4">
    <location>
        <begin position="6"/>
        <end position="186"/>
    </location>
</feature>
<organism evidence="5 6">
    <name type="scientific">Paramicrobacterium chengjingii</name>
    <dbReference type="NCBI Taxonomy" id="2769067"/>
    <lineage>
        <taxon>Bacteria</taxon>
        <taxon>Bacillati</taxon>
        <taxon>Actinomycetota</taxon>
        <taxon>Actinomycetes</taxon>
        <taxon>Micrococcales</taxon>
        <taxon>Microbacteriaceae</taxon>
        <taxon>Paramicrobacterium</taxon>
    </lineage>
</organism>
<dbReference type="PIRSF" id="PIRSF000126">
    <property type="entry name" value="11-beta-HSD1"/>
    <property type="match status" value="1"/>
</dbReference>
<dbReference type="SUPFAM" id="SSF51735">
    <property type="entry name" value="NAD(P)-binding Rossmann-fold domains"/>
    <property type="match status" value="1"/>
</dbReference>
<dbReference type="InterPro" id="IPR002347">
    <property type="entry name" value="SDR_fam"/>
</dbReference>
<dbReference type="CDD" id="cd05233">
    <property type="entry name" value="SDR_c"/>
    <property type="match status" value="1"/>
</dbReference>
<name>A0ABX6YP61_9MICO</name>
<dbReference type="Proteomes" id="UP000662814">
    <property type="component" value="Chromosome"/>
</dbReference>
<dbReference type="PRINTS" id="PR00080">
    <property type="entry name" value="SDRFAMILY"/>
</dbReference>
<evidence type="ECO:0000256" key="1">
    <source>
        <dbReference type="ARBA" id="ARBA00006484"/>
    </source>
</evidence>
<sequence length="264" mass="28226">MRYEATTALVTGASSGIGAEFARRLARRGADIVAVARRVEELEALADEIRAETGRRVHVVPFDLSEDRAGHRLAGHLAEAGLRVENVVNCAGVGLTRAFADATEEEIRRQLRVNIDATVDVSHAFIAQLVDAGQGALINVASLTAYMPVPGMAVYAASKSFVVRFTEALAHEVRWSGVTVMAVSPGPTATEFYNTSGTTESGVRFQTPDQVVTTALDALQRRNPPVSVISGARNRWIKRLVGTLPARIVVRAAETRPANSVTPG</sequence>
<reference evidence="5 6" key="1">
    <citation type="submission" date="2020-12" db="EMBL/GenBank/DDBJ databases">
        <title>Microbacterium sp. HY060.</title>
        <authorList>
            <person name="Zhou J."/>
        </authorList>
    </citation>
    <scope>NUCLEOTIDE SEQUENCE [LARGE SCALE GENOMIC DNA]</scope>
    <source>
        <strain evidence="5 6">HY60</strain>
    </source>
</reference>
<dbReference type="EMBL" id="CP061169">
    <property type="protein sequence ID" value="QPZ40067.1"/>
    <property type="molecule type" value="Genomic_DNA"/>
</dbReference>
<gene>
    <name evidence="5" type="ORF">HCR76_08685</name>
</gene>
<evidence type="ECO:0000313" key="5">
    <source>
        <dbReference type="EMBL" id="QPZ40067.1"/>
    </source>
</evidence>
<keyword evidence="6" id="KW-1185">Reference proteome</keyword>
<dbReference type="Gene3D" id="3.40.50.720">
    <property type="entry name" value="NAD(P)-binding Rossmann-like Domain"/>
    <property type="match status" value="1"/>
</dbReference>
<dbReference type="RefSeq" id="WP_166990047.1">
    <property type="nucleotide sequence ID" value="NZ_CP061169.1"/>
</dbReference>
<evidence type="ECO:0000259" key="4">
    <source>
        <dbReference type="SMART" id="SM00822"/>
    </source>
</evidence>
<evidence type="ECO:0000313" key="6">
    <source>
        <dbReference type="Proteomes" id="UP000662814"/>
    </source>
</evidence>
<evidence type="ECO:0000256" key="2">
    <source>
        <dbReference type="ARBA" id="ARBA00023002"/>
    </source>
</evidence>
<dbReference type="SMART" id="SM00822">
    <property type="entry name" value="PKS_KR"/>
    <property type="match status" value="1"/>
</dbReference>
<comment type="similarity">
    <text evidence="1 3">Belongs to the short-chain dehydrogenases/reductases (SDR) family.</text>
</comment>
<dbReference type="InterPro" id="IPR057326">
    <property type="entry name" value="KR_dom"/>
</dbReference>
<dbReference type="PANTHER" id="PTHR44196:SF2">
    <property type="entry name" value="SHORT-CHAIN DEHYDROGENASE-RELATED"/>
    <property type="match status" value="1"/>
</dbReference>
<keyword evidence="2" id="KW-0560">Oxidoreductase</keyword>
<dbReference type="PRINTS" id="PR00081">
    <property type="entry name" value="GDHRDH"/>
</dbReference>
<protein>
    <submittedName>
        <fullName evidence="5">SDR family NAD(P)-dependent oxidoreductase</fullName>
    </submittedName>
</protein>
<dbReference type="PROSITE" id="PS00061">
    <property type="entry name" value="ADH_SHORT"/>
    <property type="match status" value="1"/>
</dbReference>
<dbReference type="PANTHER" id="PTHR44196">
    <property type="entry name" value="DEHYDROGENASE/REDUCTASE SDR FAMILY MEMBER 7B"/>
    <property type="match status" value="1"/>
</dbReference>
<evidence type="ECO:0000256" key="3">
    <source>
        <dbReference type="RuleBase" id="RU000363"/>
    </source>
</evidence>
<accession>A0ABX6YP61</accession>
<dbReference type="Pfam" id="PF00106">
    <property type="entry name" value="adh_short"/>
    <property type="match status" value="1"/>
</dbReference>
<proteinExistence type="inferred from homology"/>
<dbReference type="InterPro" id="IPR020904">
    <property type="entry name" value="Sc_DH/Rdtase_CS"/>
</dbReference>
<dbReference type="InterPro" id="IPR036291">
    <property type="entry name" value="NAD(P)-bd_dom_sf"/>
</dbReference>